<protein>
    <submittedName>
        <fullName evidence="2">Uncharacterized protein</fullName>
    </submittedName>
</protein>
<evidence type="ECO:0000313" key="3">
    <source>
        <dbReference type="Proteomes" id="UP001420932"/>
    </source>
</evidence>
<evidence type="ECO:0000313" key="2">
    <source>
        <dbReference type="EMBL" id="KAK9160402.1"/>
    </source>
</evidence>
<feature type="region of interest" description="Disordered" evidence="1">
    <location>
        <begin position="1"/>
        <end position="115"/>
    </location>
</feature>
<dbReference type="Proteomes" id="UP001420932">
    <property type="component" value="Unassembled WGS sequence"/>
</dbReference>
<feature type="compositionally biased region" description="Acidic residues" evidence="1">
    <location>
        <begin position="66"/>
        <end position="88"/>
    </location>
</feature>
<feature type="compositionally biased region" description="Low complexity" evidence="1">
    <location>
        <begin position="7"/>
        <end position="26"/>
    </location>
</feature>
<comment type="caution">
    <text evidence="2">The sequence shown here is derived from an EMBL/GenBank/DDBJ whole genome shotgun (WGS) entry which is preliminary data.</text>
</comment>
<keyword evidence="3" id="KW-1185">Reference proteome</keyword>
<gene>
    <name evidence="2" type="ORF">Syun_006743</name>
</gene>
<dbReference type="EMBL" id="JBBNAF010000003">
    <property type="protein sequence ID" value="KAK9160402.1"/>
    <property type="molecule type" value="Genomic_DNA"/>
</dbReference>
<accession>A0AAP0PXU4</accession>
<reference evidence="2 3" key="1">
    <citation type="submission" date="2024-01" db="EMBL/GenBank/DDBJ databases">
        <title>Genome assemblies of Stephania.</title>
        <authorList>
            <person name="Yang L."/>
        </authorList>
    </citation>
    <scope>NUCLEOTIDE SEQUENCE [LARGE SCALE GENOMIC DNA]</scope>
    <source>
        <strain evidence="2">YNDBR</strain>
        <tissue evidence="2">Leaf</tissue>
    </source>
</reference>
<name>A0AAP0PXU4_9MAGN</name>
<dbReference type="AlphaFoldDB" id="A0AAP0PXU4"/>
<organism evidence="2 3">
    <name type="scientific">Stephania yunnanensis</name>
    <dbReference type="NCBI Taxonomy" id="152371"/>
    <lineage>
        <taxon>Eukaryota</taxon>
        <taxon>Viridiplantae</taxon>
        <taxon>Streptophyta</taxon>
        <taxon>Embryophyta</taxon>
        <taxon>Tracheophyta</taxon>
        <taxon>Spermatophyta</taxon>
        <taxon>Magnoliopsida</taxon>
        <taxon>Ranunculales</taxon>
        <taxon>Menispermaceae</taxon>
        <taxon>Menispermoideae</taxon>
        <taxon>Cissampelideae</taxon>
        <taxon>Stephania</taxon>
    </lineage>
</organism>
<evidence type="ECO:0000256" key="1">
    <source>
        <dbReference type="SAM" id="MobiDB-lite"/>
    </source>
</evidence>
<sequence length="115" mass="12082">MNQTKRSSGADQGAAASSGADQGAAAPTSDQGEEVTSDKSRPAMRGTTMHGEEPRCGTGTMREGDDRGDEQGGDATTGEEEDEEEDDDQGRGRPATMTTKWRRDDGEEAISVSRG</sequence>
<proteinExistence type="predicted"/>